<evidence type="ECO:0000256" key="2">
    <source>
        <dbReference type="ARBA" id="ARBA00004714"/>
    </source>
</evidence>
<dbReference type="AlphaFoldDB" id="A0A7S0WS82"/>
<dbReference type="NCBIfam" id="NF033379">
    <property type="entry name" value="FrucBisAld_I"/>
    <property type="match status" value="1"/>
</dbReference>
<dbReference type="EC" id="4.1.2.13" evidence="4"/>
<organism evidence="8">
    <name type="scientific">Chlamydomonas leiostraca</name>
    <dbReference type="NCBI Taxonomy" id="1034604"/>
    <lineage>
        <taxon>Eukaryota</taxon>
        <taxon>Viridiplantae</taxon>
        <taxon>Chlorophyta</taxon>
        <taxon>core chlorophytes</taxon>
        <taxon>Chlorophyceae</taxon>
        <taxon>CS clade</taxon>
        <taxon>Chlamydomonadales</taxon>
        <taxon>Chlamydomonadaceae</taxon>
        <taxon>Chlamydomonas</taxon>
    </lineage>
</organism>
<feature type="region of interest" description="Disordered" evidence="7">
    <location>
        <begin position="255"/>
        <end position="282"/>
    </location>
</feature>
<sequence>MVAVLNEQGIAPGIKVDEGLVPLEGGLEGETWTKGLENLAAAAREYKAQGAEFAKWRATIKVQQGGPSDKAIERNAEDLASYAAICQVSGLVPIVEPEILIDGHHDIGRFQAVTERVIAETFTHMWRKGVHLEGALLKPQMVIPGADYAGGKATPEEVAHHTVTALRRVVPPALPGILFLSGGQSEEEATLNLNAINVAARQMGRAPWSLSFSYGRALQHSVLKTWAANQAAVADAQAMALALAEANSRAALGNYSGPHPTTASTESLRENFRGWSGAAPAH</sequence>
<gene>
    <name evidence="8" type="ORF">CLEI1391_LOCUS9347</name>
</gene>
<dbReference type="SUPFAM" id="SSF51569">
    <property type="entry name" value="Aldolase"/>
    <property type="match status" value="1"/>
</dbReference>
<dbReference type="GO" id="GO:0004332">
    <property type="term" value="F:fructose-bisphosphate aldolase activity"/>
    <property type="evidence" value="ECO:0007669"/>
    <property type="project" value="UniProtKB-EC"/>
</dbReference>
<comment type="similarity">
    <text evidence="3">Belongs to the class I fructose-bisphosphate aldolase family.</text>
</comment>
<dbReference type="UniPathway" id="UPA00109">
    <property type="reaction ID" value="UER00183"/>
</dbReference>
<evidence type="ECO:0000313" key="8">
    <source>
        <dbReference type="EMBL" id="CAD8680015.1"/>
    </source>
</evidence>
<dbReference type="GO" id="GO:0006096">
    <property type="term" value="P:glycolytic process"/>
    <property type="evidence" value="ECO:0007669"/>
    <property type="project" value="UniProtKB-UniPathway"/>
</dbReference>
<keyword evidence="6" id="KW-0456">Lyase</keyword>
<evidence type="ECO:0000256" key="4">
    <source>
        <dbReference type="ARBA" id="ARBA00013068"/>
    </source>
</evidence>
<dbReference type="InterPro" id="IPR013785">
    <property type="entry name" value="Aldolase_TIM"/>
</dbReference>
<proteinExistence type="inferred from homology"/>
<evidence type="ECO:0000256" key="6">
    <source>
        <dbReference type="ARBA" id="ARBA00023239"/>
    </source>
</evidence>
<name>A0A7S0WS82_9CHLO</name>
<evidence type="ECO:0000256" key="7">
    <source>
        <dbReference type="SAM" id="MobiDB-lite"/>
    </source>
</evidence>
<evidence type="ECO:0000256" key="5">
    <source>
        <dbReference type="ARBA" id="ARBA00023152"/>
    </source>
</evidence>
<accession>A0A7S0WS82</accession>
<comment type="catalytic activity">
    <reaction evidence="1">
        <text>beta-D-fructose 1,6-bisphosphate = D-glyceraldehyde 3-phosphate + dihydroxyacetone phosphate</text>
        <dbReference type="Rhea" id="RHEA:14729"/>
        <dbReference type="ChEBI" id="CHEBI:32966"/>
        <dbReference type="ChEBI" id="CHEBI:57642"/>
        <dbReference type="ChEBI" id="CHEBI:59776"/>
        <dbReference type="EC" id="4.1.2.13"/>
    </reaction>
</comment>
<evidence type="ECO:0000256" key="1">
    <source>
        <dbReference type="ARBA" id="ARBA00000441"/>
    </source>
</evidence>
<keyword evidence="5" id="KW-0324">Glycolysis</keyword>
<dbReference type="PANTHER" id="PTHR11627">
    <property type="entry name" value="FRUCTOSE-BISPHOSPHATE ALDOLASE"/>
    <property type="match status" value="1"/>
</dbReference>
<dbReference type="Pfam" id="PF00274">
    <property type="entry name" value="Glycolytic"/>
    <property type="match status" value="1"/>
</dbReference>
<protein>
    <recommendedName>
        <fullName evidence="4">fructose-bisphosphate aldolase</fullName>
        <ecNumber evidence="4">4.1.2.13</ecNumber>
    </recommendedName>
</protein>
<dbReference type="Gene3D" id="3.20.20.70">
    <property type="entry name" value="Aldolase class I"/>
    <property type="match status" value="1"/>
</dbReference>
<comment type="pathway">
    <text evidence="2">Carbohydrate degradation; glycolysis; D-glyceraldehyde 3-phosphate and glycerone phosphate from D-glucose: step 4/4.</text>
</comment>
<dbReference type="EMBL" id="HBFB01016732">
    <property type="protein sequence ID" value="CAD8680015.1"/>
    <property type="molecule type" value="Transcribed_RNA"/>
</dbReference>
<evidence type="ECO:0000256" key="3">
    <source>
        <dbReference type="ARBA" id="ARBA00010387"/>
    </source>
</evidence>
<dbReference type="InterPro" id="IPR000741">
    <property type="entry name" value="FBA_I"/>
</dbReference>
<reference evidence="8" key="1">
    <citation type="submission" date="2021-01" db="EMBL/GenBank/DDBJ databases">
        <authorList>
            <person name="Corre E."/>
            <person name="Pelletier E."/>
            <person name="Niang G."/>
            <person name="Scheremetjew M."/>
            <person name="Finn R."/>
            <person name="Kale V."/>
            <person name="Holt S."/>
            <person name="Cochrane G."/>
            <person name="Meng A."/>
            <person name="Brown T."/>
            <person name="Cohen L."/>
        </authorList>
    </citation>
    <scope>NUCLEOTIDE SEQUENCE</scope>
    <source>
        <strain evidence="8">SAG 11-49</strain>
    </source>
</reference>